<dbReference type="AlphaFoldDB" id="A0A024E5Z4"/>
<organism evidence="1 2">
    <name type="scientific">Pseudomonas mandelii JR-1</name>
    <dbReference type="NCBI Taxonomy" id="1147786"/>
    <lineage>
        <taxon>Bacteria</taxon>
        <taxon>Pseudomonadati</taxon>
        <taxon>Pseudomonadota</taxon>
        <taxon>Gammaproteobacteria</taxon>
        <taxon>Pseudomonadales</taxon>
        <taxon>Pseudomonadaceae</taxon>
        <taxon>Pseudomonas</taxon>
    </lineage>
</organism>
<dbReference type="HOGENOM" id="CLU_2900806_0_0_6"/>
<proteinExistence type="predicted"/>
<dbReference type="KEGG" id="pman:OU5_0931"/>
<gene>
    <name evidence="1" type="ORF">OU5_0931</name>
</gene>
<dbReference type="EMBL" id="CP005960">
    <property type="protein sequence ID" value="AHZ68010.1"/>
    <property type="molecule type" value="Genomic_DNA"/>
</dbReference>
<dbReference type="Proteomes" id="UP000026913">
    <property type="component" value="Chromosome"/>
</dbReference>
<reference evidence="1 2" key="1">
    <citation type="journal article" date="2012" name="J. Bacteriol.">
        <title>Genome sequence of cold-adapted Pseudomonas mandelii strain JR-1.</title>
        <authorList>
            <person name="Jang S.H."/>
            <person name="Kim J."/>
            <person name="Kim J."/>
            <person name="Hong S."/>
            <person name="Lee C."/>
        </authorList>
    </citation>
    <scope>NUCLEOTIDE SEQUENCE [LARGE SCALE GENOMIC DNA]</scope>
    <source>
        <strain evidence="1 2">JR-1</strain>
    </source>
</reference>
<accession>A0A024E5Z4</accession>
<protein>
    <submittedName>
        <fullName evidence="1">Uncharacterized protein</fullName>
    </submittedName>
</protein>
<evidence type="ECO:0000313" key="2">
    <source>
        <dbReference type="Proteomes" id="UP000026913"/>
    </source>
</evidence>
<name>A0A024E5Z4_9PSED</name>
<evidence type="ECO:0000313" key="1">
    <source>
        <dbReference type="EMBL" id="AHZ68010.1"/>
    </source>
</evidence>
<sequence length="62" mass="6828">MGSHVSLHETRRESSALTANALVRILALNVGVNGLPVFDLSQRQGKQFCRRRRVIDEGPRGG</sequence>